<accession>F9DX01</accession>
<dbReference type="Gene3D" id="3.30.420.40">
    <property type="match status" value="1"/>
</dbReference>
<dbReference type="InterPro" id="IPR043129">
    <property type="entry name" value="ATPase_NBD"/>
</dbReference>
<protein>
    <recommendedName>
        <fullName evidence="1">Actin-like protein N-terminal domain-containing protein</fullName>
    </recommendedName>
</protein>
<gene>
    <name evidence="2" type="ORF">HMPREF9372_3332</name>
</gene>
<organism evidence="2 3">
    <name type="scientific">Sporosarcina newyorkensis 2681</name>
    <dbReference type="NCBI Taxonomy" id="1027292"/>
    <lineage>
        <taxon>Bacteria</taxon>
        <taxon>Bacillati</taxon>
        <taxon>Bacillota</taxon>
        <taxon>Bacilli</taxon>
        <taxon>Bacillales</taxon>
        <taxon>Caryophanaceae</taxon>
        <taxon>Sporosarcina</taxon>
    </lineage>
</organism>
<reference evidence="2 3" key="1">
    <citation type="submission" date="2011-04" db="EMBL/GenBank/DDBJ databases">
        <authorList>
            <person name="Muzny D."/>
            <person name="Qin X."/>
            <person name="Deng J."/>
            <person name="Jiang H."/>
            <person name="Liu Y."/>
            <person name="Qu J."/>
            <person name="Song X.-Z."/>
            <person name="Zhang L."/>
            <person name="Thornton R."/>
            <person name="Coyle M."/>
            <person name="Francisco L."/>
            <person name="Jackson L."/>
            <person name="Javaid M."/>
            <person name="Korchina V."/>
            <person name="Kovar C."/>
            <person name="Mata R."/>
            <person name="Mathew T."/>
            <person name="Ngo R."/>
            <person name="Nguyen L."/>
            <person name="Nguyen N."/>
            <person name="Okwuonu G."/>
            <person name="Ongeri F."/>
            <person name="Pham C."/>
            <person name="Simmons D."/>
            <person name="Wilczek-Boney K."/>
            <person name="Hale W."/>
            <person name="Jakkamsetti A."/>
            <person name="Pham P."/>
            <person name="Ruth R."/>
            <person name="San Lucas F."/>
            <person name="Warren J."/>
            <person name="Zhang J."/>
            <person name="Zhao Z."/>
            <person name="Zhou C."/>
            <person name="Zhu D."/>
            <person name="Lee S."/>
            <person name="Bess C."/>
            <person name="Blankenburg K."/>
            <person name="Forbes L."/>
            <person name="Fu Q."/>
            <person name="Gubbala S."/>
            <person name="Hirani K."/>
            <person name="Jayaseelan J.C."/>
            <person name="Lara F."/>
            <person name="Munidasa M."/>
            <person name="Palculict T."/>
            <person name="Patil S."/>
            <person name="Pu L.-L."/>
            <person name="Saada N."/>
            <person name="Tang L."/>
            <person name="Weissenberger G."/>
            <person name="Zhu Y."/>
            <person name="Hemphill L."/>
            <person name="Shang Y."/>
            <person name="Youmans B."/>
            <person name="Ayvaz T."/>
            <person name="Ross M."/>
            <person name="Santibanez J."/>
            <person name="Aqrawi P."/>
            <person name="Gross S."/>
            <person name="Joshi V."/>
            <person name="Fowler G."/>
            <person name="Nazareth L."/>
            <person name="Reid J."/>
            <person name="Worley K."/>
            <person name="Petrosino J."/>
            <person name="Highlander S."/>
            <person name="Gibbs R."/>
        </authorList>
    </citation>
    <scope>NUCLEOTIDE SEQUENCE [LARGE SCALE GENOMIC DNA]</scope>
    <source>
        <strain evidence="2 3">2681</strain>
    </source>
</reference>
<dbReference type="CDD" id="cd10227">
    <property type="entry name" value="ASKHA_NBD_ParM-like"/>
    <property type="match status" value="1"/>
</dbReference>
<dbReference type="HOGENOM" id="CLU_969254_0_0_9"/>
<evidence type="ECO:0000259" key="1">
    <source>
        <dbReference type="Pfam" id="PF17989"/>
    </source>
</evidence>
<dbReference type="Pfam" id="PF17989">
    <property type="entry name" value="ALP_N"/>
    <property type="match status" value="1"/>
</dbReference>
<comment type="caution">
    <text evidence="2">The sequence shown here is derived from an EMBL/GenBank/DDBJ whole genome shotgun (WGS) entry which is preliminary data.</text>
</comment>
<evidence type="ECO:0000313" key="2">
    <source>
        <dbReference type="EMBL" id="EGQ21295.1"/>
    </source>
</evidence>
<sequence length="291" mass="31666">MGEVLYLSKLILGIDAGNHTAKVAGPYGTDSYRTAICDWFERDIVEIHGTDDMEFDIDGRKGFAGSIAVYEDEFGGGSMFGDTKAHDDTKIRVLLAIYRYGKKYGIDITDVSLVTGQPIISHKDKDKKRIQDMLTGQHSFTVNGDNVSINIVEVGVGAEGSGAFWADVQAGALRIIDIGSGTVNAATIIDKRYINNASNTFNFGMETVNNKNLSSVARGVILNTTKLKWDRADNVRVCGGIAKDILPFIEQHYGNAELLKPTLQEGSRIVVADPVFANAIGFYKLARNTFG</sequence>
<dbReference type="InterPro" id="IPR040607">
    <property type="entry name" value="ALP_N"/>
</dbReference>
<dbReference type="SUPFAM" id="SSF53067">
    <property type="entry name" value="Actin-like ATPase domain"/>
    <property type="match status" value="2"/>
</dbReference>
<proteinExistence type="predicted"/>
<name>F9DX01_9BACL</name>
<dbReference type="EMBL" id="AFPZ01000104">
    <property type="protein sequence ID" value="EGQ21295.1"/>
    <property type="molecule type" value="Genomic_DNA"/>
</dbReference>
<dbReference type="AlphaFoldDB" id="F9DX01"/>
<evidence type="ECO:0000313" key="3">
    <source>
        <dbReference type="Proteomes" id="UP000005316"/>
    </source>
</evidence>
<dbReference type="Proteomes" id="UP000005316">
    <property type="component" value="Unassembled WGS sequence"/>
</dbReference>
<dbReference type="eggNOG" id="ENOG50307WW">
    <property type="taxonomic scope" value="Bacteria"/>
</dbReference>
<feature type="domain" description="Actin-like protein N-terminal" evidence="1">
    <location>
        <begin position="13"/>
        <end position="162"/>
    </location>
</feature>